<evidence type="ECO:0000256" key="1">
    <source>
        <dbReference type="SAM" id="Phobius"/>
    </source>
</evidence>
<keyword evidence="1" id="KW-1133">Transmembrane helix</keyword>
<keyword evidence="1" id="KW-0812">Transmembrane</keyword>
<feature type="transmembrane region" description="Helical" evidence="1">
    <location>
        <begin position="28"/>
        <end position="47"/>
    </location>
</feature>
<feature type="transmembrane region" description="Helical" evidence="1">
    <location>
        <begin position="68"/>
        <end position="92"/>
    </location>
</feature>
<keyword evidence="1" id="KW-0472">Membrane</keyword>
<name>A0A0P8Z1U1_9CLOT</name>
<dbReference type="Proteomes" id="UP000050326">
    <property type="component" value="Unassembled WGS sequence"/>
</dbReference>
<organism evidence="2 3">
    <name type="scientific">Oxobacter pfennigii</name>
    <dbReference type="NCBI Taxonomy" id="36849"/>
    <lineage>
        <taxon>Bacteria</taxon>
        <taxon>Bacillati</taxon>
        <taxon>Bacillota</taxon>
        <taxon>Clostridia</taxon>
        <taxon>Eubacteriales</taxon>
        <taxon>Clostridiaceae</taxon>
        <taxon>Oxobacter</taxon>
    </lineage>
</organism>
<comment type="caution">
    <text evidence="2">The sequence shown here is derived from an EMBL/GenBank/DDBJ whole genome shotgun (WGS) entry which is preliminary data.</text>
</comment>
<protein>
    <submittedName>
        <fullName evidence="2">Uncharacterized protein</fullName>
    </submittedName>
</protein>
<keyword evidence="3" id="KW-1185">Reference proteome</keyword>
<dbReference type="EMBL" id="LKET01000015">
    <property type="protein sequence ID" value="KPU46071.1"/>
    <property type="molecule type" value="Genomic_DNA"/>
</dbReference>
<evidence type="ECO:0000313" key="2">
    <source>
        <dbReference type="EMBL" id="KPU46071.1"/>
    </source>
</evidence>
<proteinExistence type="predicted"/>
<accession>A0A0P8Z1U1</accession>
<reference evidence="2 3" key="1">
    <citation type="submission" date="2015-09" db="EMBL/GenBank/DDBJ databases">
        <title>Genome sequence of Oxobacter pfennigii DSM 3222.</title>
        <authorList>
            <person name="Poehlein A."/>
            <person name="Bengelsdorf F.R."/>
            <person name="Schiel-Bengelsdorf B."/>
            <person name="Duerre P."/>
            <person name="Daniel R."/>
        </authorList>
    </citation>
    <scope>NUCLEOTIDE SEQUENCE [LARGE SCALE GENOMIC DNA]</scope>
    <source>
        <strain evidence="2 3">DSM 3222</strain>
    </source>
</reference>
<gene>
    <name evidence="2" type="ORF">OXPF_03230</name>
</gene>
<dbReference type="AlphaFoldDB" id="A0A0P8Z1U1"/>
<evidence type="ECO:0000313" key="3">
    <source>
        <dbReference type="Proteomes" id="UP000050326"/>
    </source>
</evidence>
<sequence>MAESIPPCIARVKKLAFIIFLNGILKEILLNPDVILMVGYISFIFLVDSKNVRSDVLSADSAITRGSICILSGVIPYFAALSVTTLAISTLVCTSEGIPLLLQVNATTCHSVP</sequence>